<dbReference type="GO" id="GO:0005048">
    <property type="term" value="F:signal sequence binding"/>
    <property type="evidence" value="ECO:0007669"/>
    <property type="project" value="UniProtKB-UniRule"/>
</dbReference>
<dbReference type="GO" id="GO:0051224">
    <property type="term" value="P:negative regulation of protein transport"/>
    <property type="evidence" value="ECO:0007669"/>
    <property type="project" value="UniProtKB-UniRule"/>
</dbReference>
<dbReference type="PANTHER" id="PTHR38603">
    <property type="entry name" value="CHAPERONE NAPD"/>
    <property type="match status" value="1"/>
</dbReference>
<dbReference type="Gene3D" id="3.30.70.920">
    <property type="match status" value="1"/>
</dbReference>
<comment type="function">
    <text evidence="4">Chaperone for NapA, the catalytic subunit of the periplasmic nitrate reductase. It binds directly and specifically to the twin-arginine signal peptide of NapA, preventing premature interaction with the Tat translocase and premature export.</text>
</comment>
<comment type="similarity">
    <text evidence="4">Belongs to the NapD family.</text>
</comment>
<dbReference type="AlphaFoldDB" id="A0A450SR03"/>
<comment type="subcellular location">
    <subcellularLocation>
        <location evidence="1 4">Cytoplasm</location>
    </subcellularLocation>
</comment>
<dbReference type="HAMAP" id="MF_02200">
    <property type="entry name" value="NapD"/>
    <property type="match status" value="1"/>
</dbReference>
<dbReference type="InterPro" id="IPR005623">
    <property type="entry name" value="Chaperone_NapD_NO3_reduct"/>
</dbReference>
<name>A0A450SR03_9GAMM</name>
<keyword evidence="3 4" id="KW-0143">Chaperone</keyword>
<dbReference type="EMBL" id="CAADEW010000004">
    <property type="protein sequence ID" value="VFJ43464.1"/>
    <property type="molecule type" value="Genomic_DNA"/>
</dbReference>
<protein>
    <recommendedName>
        <fullName evidence="4">Chaperone NapD</fullName>
    </recommendedName>
    <alternativeName>
        <fullName evidence="4">NapA signal peptide-binding chaperone NapD</fullName>
    </alternativeName>
</protein>
<evidence type="ECO:0000256" key="3">
    <source>
        <dbReference type="ARBA" id="ARBA00023186"/>
    </source>
</evidence>
<dbReference type="PANTHER" id="PTHR38603:SF1">
    <property type="entry name" value="CHAPERONE NAPD"/>
    <property type="match status" value="1"/>
</dbReference>
<keyword evidence="2 4" id="KW-0963">Cytoplasm</keyword>
<gene>
    <name evidence="4" type="primary">napD</name>
    <name evidence="5" type="ORF">BECKFW1821A_GA0114235_100414</name>
    <name evidence="6" type="ORF">BECKFW1821B_GA0114236_102714</name>
</gene>
<dbReference type="GO" id="GO:0005737">
    <property type="term" value="C:cytoplasm"/>
    <property type="evidence" value="ECO:0007669"/>
    <property type="project" value="UniProtKB-SubCell"/>
</dbReference>
<accession>A0A450SR03</accession>
<proteinExistence type="inferred from homology"/>
<evidence type="ECO:0000256" key="4">
    <source>
        <dbReference type="HAMAP-Rule" id="MF_02200"/>
    </source>
</evidence>
<organism evidence="6">
    <name type="scientific">Candidatus Kentrum sp. FW</name>
    <dbReference type="NCBI Taxonomy" id="2126338"/>
    <lineage>
        <taxon>Bacteria</taxon>
        <taxon>Pseudomonadati</taxon>
        <taxon>Pseudomonadota</taxon>
        <taxon>Gammaproteobacteria</taxon>
        <taxon>Candidatus Kentrum</taxon>
    </lineage>
</organism>
<sequence>MELCSILLYTRPERLASIRDMLRKIEGVEVHATTPDGRVVVTVEKDDQEQFNQTVLDLRGIGGVIDASLVYHFHDDDFEDGPIEIS</sequence>
<dbReference type="Pfam" id="PF03927">
    <property type="entry name" value="NapD"/>
    <property type="match status" value="1"/>
</dbReference>
<comment type="subunit">
    <text evidence="4">Interacts with the cytoplasmic NapA precursor.</text>
</comment>
<evidence type="ECO:0000256" key="1">
    <source>
        <dbReference type="ARBA" id="ARBA00004496"/>
    </source>
</evidence>
<evidence type="ECO:0000256" key="2">
    <source>
        <dbReference type="ARBA" id="ARBA00022490"/>
    </source>
</evidence>
<reference evidence="6" key="1">
    <citation type="submission" date="2019-02" db="EMBL/GenBank/DDBJ databases">
        <authorList>
            <person name="Gruber-Vodicka R. H."/>
            <person name="Seah K. B. B."/>
        </authorList>
    </citation>
    <scope>NUCLEOTIDE SEQUENCE</scope>
    <source>
        <strain evidence="6">BECK_BZ106</strain>
        <strain evidence="5">BECK_BZ15</strain>
    </source>
</reference>
<dbReference type="EMBL" id="CAADFD010000027">
    <property type="protein sequence ID" value="VFJ56352.1"/>
    <property type="molecule type" value="Genomic_DNA"/>
</dbReference>
<evidence type="ECO:0000313" key="5">
    <source>
        <dbReference type="EMBL" id="VFJ43464.1"/>
    </source>
</evidence>
<evidence type="ECO:0000313" key="6">
    <source>
        <dbReference type="EMBL" id="VFJ56352.1"/>
    </source>
</evidence>